<comment type="cofactor">
    <cofactor evidence="9">
        <name>Mg(2+)</name>
        <dbReference type="ChEBI" id="CHEBI:18420"/>
    </cofactor>
    <cofactor evidence="9">
        <name>Mn(2+)</name>
        <dbReference type="ChEBI" id="CHEBI:29035"/>
    </cofactor>
</comment>
<feature type="binding site" evidence="9">
    <location>
        <position position="152"/>
    </location>
    <ligand>
        <name>1-deoxy-D-xylulose 5-phosphate</name>
        <dbReference type="ChEBI" id="CHEBI:57792"/>
    </ligand>
</feature>
<feature type="binding site" evidence="9">
    <location>
        <position position="213"/>
    </location>
    <ligand>
        <name>1-deoxy-D-xylulose 5-phosphate</name>
        <dbReference type="ChEBI" id="CHEBI:57792"/>
    </ligand>
</feature>
<keyword evidence="5 9" id="KW-0560">Oxidoreductase</keyword>
<protein>
    <recommendedName>
        <fullName evidence="9">1-deoxy-D-xylulose 5-phosphate reductoisomerase</fullName>
        <shortName evidence="9">DXP reductoisomerase</shortName>
        <ecNumber evidence="9">1.1.1.267</ecNumber>
    </recommendedName>
    <alternativeName>
        <fullName evidence="9">1-deoxyxylulose-5-phosphate reductoisomerase</fullName>
    </alternativeName>
    <alternativeName>
        <fullName evidence="9">2-C-methyl-D-erythritol 4-phosphate synthase</fullName>
    </alternativeName>
</protein>
<dbReference type="InterPro" id="IPR003821">
    <property type="entry name" value="DXP_reductoisomerase"/>
</dbReference>
<comment type="caution">
    <text evidence="9">Lacks conserved residue(s) required for the propagation of feature annotation.</text>
</comment>
<evidence type="ECO:0000259" key="11">
    <source>
        <dbReference type="Pfam" id="PF08436"/>
    </source>
</evidence>
<feature type="binding site" evidence="9">
    <location>
        <position position="206"/>
    </location>
    <ligand>
        <name>NADPH</name>
        <dbReference type="ChEBI" id="CHEBI:57783"/>
    </ligand>
</feature>
<feature type="binding site" evidence="9">
    <location>
        <position position="37"/>
    </location>
    <ligand>
        <name>NADPH</name>
        <dbReference type="ChEBI" id="CHEBI:57783"/>
    </ligand>
</feature>
<feature type="binding site" evidence="9">
    <location>
        <position position="126"/>
    </location>
    <ligand>
        <name>1-deoxy-D-xylulose 5-phosphate</name>
        <dbReference type="ChEBI" id="CHEBI:57792"/>
    </ligand>
</feature>
<accession>A0A388SGP1</accession>
<dbReference type="OrthoDB" id="9806546at2"/>
<evidence type="ECO:0000259" key="12">
    <source>
        <dbReference type="Pfam" id="PF13288"/>
    </source>
</evidence>
<comment type="caution">
    <text evidence="13">The sequence shown here is derived from an EMBL/GenBank/DDBJ whole genome shotgun (WGS) entry which is preliminary data.</text>
</comment>
<dbReference type="NCBIfam" id="TIGR00243">
    <property type="entry name" value="Dxr"/>
    <property type="match status" value="1"/>
</dbReference>
<feature type="binding site" evidence="9">
    <location>
        <position position="151"/>
    </location>
    <ligand>
        <name>Mn(2+)</name>
        <dbReference type="ChEBI" id="CHEBI:29035"/>
    </ligand>
</feature>
<dbReference type="GO" id="GO:0051484">
    <property type="term" value="P:isopentenyl diphosphate biosynthetic process, methylerythritol 4-phosphate pathway involved in terpenoid biosynthetic process"/>
    <property type="evidence" value="ECO:0007669"/>
    <property type="project" value="TreeGrafter"/>
</dbReference>
<feature type="binding site" evidence="9">
    <location>
        <position position="222"/>
    </location>
    <ligand>
        <name>1-deoxy-D-xylulose 5-phosphate</name>
        <dbReference type="ChEBI" id="CHEBI:57792"/>
    </ligand>
</feature>
<organism evidence="13 14">
    <name type="scientific">Mesosutterella multiformis</name>
    <dbReference type="NCBI Taxonomy" id="2259133"/>
    <lineage>
        <taxon>Bacteria</taxon>
        <taxon>Pseudomonadati</taxon>
        <taxon>Pseudomonadota</taxon>
        <taxon>Betaproteobacteria</taxon>
        <taxon>Burkholderiales</taxon>
        <taxon>Sutterellaceae</taxon>
        <taxon>Mesosutterella</taxon>
    </lineage>
</organism>
<evidence type="ECO:0000256" key="1">
    <source>
        <dbReference type="ARBA" id="ARBA00005094"/>
    </source>
</evidence>
<comment type="pathway">
    <text evidence="1 9">Isoprenoid biosynthesis; isopentenyl diphosphate biosynthesis via DXP pathway; isopentenyl diphosphate from 1-deoxy-D-xylulose 5-phosphate: step 1/6.</text>
</comment>
<evidence type="ECO:0000313" key="13">
    <source>
        <dbReference type="EMBL" id="GBO93854.1"/>
    </source>
</evidence>
<dbReference type="Proteomes" id="UP000266091">
    <property type="component" value="Unassembled WGS sequence"/>
</dbReference>
<comment type="similarity">
    <text evidence="2 9">Belongs to the DXR family.</text>
</comment>
<dbReference type="PANTHER" id="PTHR30525:SF0">
    <property type="entry name" value="1-DEOXY-D-XYLULOSE 5-PHOSPHATE REDUCTOISOMERASE, CHLOROPLASTIC"/>
    <property type="match status" value="1"/>
</dbReference>
<dbReference type="PIRSF" id="PIRSF006205">
    <property type="entry name" value="Dxp_reductismrs"/>
    <property type="match status" value="1"/>
</dbReference>
<name>A0A388SGP1_9BURK</name>
<feature type="binding site" evidence="9">
    <location>
        <position position="12"/>
    </location>
    <ligand>
        <name>NADPH</name>
        <dbReference type="ChEBI" id="CHEBI:57783"/>
    </ligand>
</feature>
<dbReference type="Gene3D" id="1.10.1740.10">
    <property type="match status" value="1"/>
</dbReference>
<dbReference type="InterPro" id="IPR036291">
    <property type="entry name" value="NAD(P)-bd_dom_sf"/>
</dbReference>
<keyword evidence="14" id="KW-1185">Reference proteome</keyword>
<keyword evidence="6 9" id="KW-0464">Manganese</keyword>
<feature type="binding site" evidence="9">
    <location>
        <position position="127"/>
    </location>
    <ligand>
        <name>NADPH</name>
        <dbReference type="ChEBI" id="CHEBI:57783"/>
    </ligand>
</feature>
<evidence type="ECO:0000256" key="8">
    <source>
        <dbReference type="ARBA" id="ARBA00048543"/>
    </source>
</evidence>
<keyword evidence="3 9" id="KW-0479">Metal-binding</keyword>
<dbReference type="EMBL" id="BGZJ01000001">
    <property type="protein sequence ID" value="GBO93854.1"/>
    <property type="molecule type" value="Genomic_DNA"/>
</dbReference>
<evidence type="ECO:0000256" key="4">
    <source>
        <dbReference type="ARBA" id="ARBA00022857"/>
    </source>
</evidence>
<proteinExistence type="inferred from homology"/>
<evidence type="ECO:0000256" key="6">
    <source>
        <dbReference type="ARBA" id="ARBA00023211"/>
    </source>
</evidence>
<keyword evidence="13" id="KW-0413">Isomerase</keyword>
<evidence type="ECO:0000256" key="2">
    <source>
        <dbReference type="ARBA" id="ARBA00006825"/>
    </source>
</evidence>
<dbReference type="HAMAP" id="MF_00183">
    <property type="entry name" value="DXP_reductoisom"/>
    <property type="match status" value="1"/>
</dbReference>
<dbReference type="GO" id="GO:0030604">
    <property type="term" value="F:1-deoxy-D-xylulose-5-phosphate reductoisomerase activity"/>
    <property type="evidence" value="ECO:0007669"/>
    <property type="project" value="UniProtKB-UniRule"/>
</dbReference>
<evidence type="ECO:0000256" key="9">
    <source>
        <dbReference type="HAMAP-Rule" id="MF_00183"/>
    </source>
</evidence>
<evidence type="ECO:0000256" key="7">
    <source>
        <dbReference type="ARBA" id="ARBA00023229"/>
    </source>
</evidence>
<dbReference type="AlphaFoldDB" id="A0A388SGP1"/>
<evidence type="ECO:0000313" key="14">
    <source>
        <dbReference type="Proteomes" id="UP000266091"/>
    </source>
</evidence>
<feature type="binding site" evidence="9">
    <location>
        <position position="13"/>
    </location>
    <ligand>
        <name>NADPH</name>
        <dbReference type="ChEBI" id="CHEBI:57783"/>
    </ligand>
</feature>
<feature type="binding site" evidence="9">
    <location>
        <position position="153"/>
    </location>
    <ligand>
        <name>Mn(2+)</name>
        <dbReference type="ChEBI" id="CHEBI:29035"/>
    </ligand>
</feature>
<dbReference type="GO" id="GO:0070402">
    <property type="term" value="F:NADPH binding"/>
    <property type="evidence" value="ECO:0007669"/>
    <property type="project" value="InterPro"/>
</dbReference>
<feature type="domain" description="1-deoxy-D-xylulose 5-phosphate reductoisomerase C-terminal" evidence="11">
    <location>
        <begin position="147"/>
        <end position="230"/>
    </location>
</feature>
<dbReference type="SUPFAM" id="SSF55347">
    <property type="entry name" value="Glyceraldehyde-3-phosphate dehydrogenase-like, C-terminal domain"/>
    <property type="match status" value="1"/>
</dbReference>
<dbReference type="InterPro" id="IPR026877">
    <property type="entry name" value="DXPR_C"/>
</dbReference>
<dbReference type="GO" id="GO:0016853">
    <property type="term" value="F:isomerase activity"/>
    <property type="evidence" value="ECO:0007669"/>
    <property type="project" value="UniProtKB-KW"/>
</dbReference>
<evidence type="ECO:0000259" key="10">
    <source>
        <dbReference type="Pfam" id="PF02670"/>
    </source>
</evidence>
<feature type="domain" description="DXP reductoisomerase C-terminal" evidence="12">
    <location>
        <begin position="262"/>
        <end position="379"/>
    </location>
</feature>
<feature type="binding site" evidence="9">
    <location>
        <position position="219"/>
    </location>
    <ligand>
        <name>1-deoxy-D-xylulose 5-phosphate</name>
        <dbReference type="ChEBI" id="CHEBI:57792"/>
    </ligand>
</feature>
<comment type="catalytic activity">
    <reaction evidence="8">
        <text>2-C-methyl-D-erythritol 4-phosphate + NADP(+) = 1-deoxy-D-xylulose 5-phosphate + NADPH + H(+)</text>
        <dbReference type="Rhea" id="RHEA:13717"/>
        <dbReference type="ChEBI" id="CHEBI:15378"/>
        <dbReference type="ChEBI" id="CHEBI:57783"/>
        <dbReference type="ChEBI" id="CHEBI:57792"/>
        <dbReference type="ChEBI" id="CHEBI:58262"/>
        <dbReference type="ChEBI" id="CHEBI:58349"/>
        <dbReference type="EC" id="1.1.1.267"/>
    </reaction>
    <physiologicalReaction direction="right-to-left" evidence="8">
        <dbReference type="Rhea" id="RHEA:13719"/>
    </physiologicalReaction>
</comment>
<dbReference type="Pfam" id="PF02670">
    <property type="entry name" value="DXP_reductoisom"/>
    <property type="match status" value="1"/>
</dbReference>
<gene>
    <name evidence="9 13" type="primary">dxr</name>
    <name evidence="13" type="ORF">MESMUL_12080</name>
</gene>
<dbReference type="SUPFAM" id="SSF69055">
    <property type="entry name" value="1-deoxy-D-xylulose-5-phosphate reductoisomerase, C-terminal domain"/>
    <property type="match status" value="1"/>
</dbReference>
<dbReference type="EC" id="1.1.1.267" evidence="9"/>
<feature type="binding site" evidence="9">
    <location>
        <position position="179"/>
    </location>
    <ligand>
        <name>1-deoxy-D-xylulose 5-phosphate</name>
        <dbReference type="ChEBI" id="CHEBI:57792"/>
    </ligand>
</feature>
<dbReference type="PANTHER" id="PTHR30525">
    <property type="entry name" value="1-DEOXY-D-XYLULOSE 5-PHOSPHATE REDUCTOISOMERASE"/>
    <property type="match status" value="1"/>
</dbReference>
<dbReference type="Pfam" id="PF13288">
    <property type="entry name" value="DXPR_C"/>
    <property type="match status" value="1"/>
</dbReference>
<keyword evidence="4 9" id="KW-0521">NADP</keyword>
<dbReference type="UniPathway" id="UPA00056">
    <property type="reaction ID" value="UER00092"/>
</dbReference>
<feature type="binding site" evidence="9">
    <location>
        <position position="218"/>
    </location>
    <ligand>
        <name>1-deoxy-D-xylulose 5-phosphate</name>
        <dbReference type="ChEBI" id="CHEBI:57792"/>
    </ligand>
</feature>
<feature type="domain" description="1-deoxy-D-xylulose 5-phosphate reductoisomerase N-terminal" evidence="10">
    <location>
        <begin position="5"/>
        <end position="133"/>
    </location>
</feature>
<feature type="binding site" evidence="9">
    <location>
        <position position="125"/>
    </location>
    <ligand>
        <name>NADPH</name>
        <dbReference type="ChEBI" id="CHEBI:57783"/>
    </ligand>
</feature>
<dbReference type="InterPro" id="IPR013644">
    <property type="entry name" value="DXP_reductoisomerase_C"/>
</dbReference>
<comment type="function">
    <text evidence="9">Catalyzes the NADPH-dependent rearrangement and reduction of 1-deoxy-D-xylulose-5-phosphate (DXP) to 2-C-methyl-D-erythritol 4-phosphate (MEP).</text>
</comment>
<dbReference type="SUPFAM" id="SSF51735">
    <property type="entry name" value="NAD(P)-binding Rossmann-fold domains"/>
    <property type="match status" value="1"/>
</dbReference>
<keyword evidence="7 9" id="KW-0414">Isoprene biosynthesis</keyword>
<dbReference type="RefSeq" id="WP_116270152.1">
    <property type="nucleotide sequence ID" value="NZ_BGZJ01000001.1"/>
</dbReference>
<dbReference type="Gene3D" id="3.40.50.720">
    <property type="entry name" value="NAD(P)-binding Rossmann-like Domain"/>
    <property type="match status" value="1"/>
</dbReference>
<dbReference type="GO" id="GO:0030145">
    <property type="term" value="F:manganese ion binding"/>
    <property type="evidence" value="ECO:0007669"/>
    <property type="project" value="TreeGrafter"/>
</dbReference>
<feature type="binding site" evidence="9">
    <location>
        <position position="222"/>
    </location>
    <ligand>
        <name>Mn(2+)</name>
        <dbReference type="ChEBI" id="CHEBI:29035"/>
    </ligand>
</feature>
<keyword evidence="9" id="KW-0460">Magnesium</keyword>
<dbReference type="Pfam" id="PF08436">
    <property type="entry name" value="DXP_redisom_C"/>
    <property type="match status" value="1"/>
</dbReference>
<dbReference type="InterPro" id="IPR036169">
    <property type="entry name" value="DXPR_C_sf"/>
</dbReference>
<sequence length="391" mass="40910">MAKKINILGATGSIGRSALDVVSRHPGEWQVGVLAAGSRAEELAAACEACGAEAAVLADESKLPELQAALKARGLSTRAAAGEAACCEAASDPEADAVLLAASGAAGLPQAFAAAKAGKRMLLANKESVVCGGALLQQAIREGGAELLPVDSEHSAIFQSLAAATPAQREKAVIWLTCSGGPFLRRMDLTGVTVEEASTHPRWKMGRKITVDSATLMNKALEVIEARWLFDIPPERIRVVIHPQSILHSGVAFEDGAVMAELGVPDMRTPIAVAMAWPERTESGAAALDFTKLKEPLTFEAPDLERFPQLKLAWEALEAGGSATIVLNAANEAAVAAFLDRKISFLGIGRACREALSGLVLPAPKSLSDIYAADREARSFVDSLICSGRIS</sequence>
<feature type="binding site" evidence="9">
    <location>
        <position position="153"/>
    </location>
    <ligand>
        <name>1-deoxy-D-xylulose 5-phosphate</name>
        <dbReference type="ChEBI" id="CHEBI:57792"/>
    </ligand>
</feature>
<reference evidence="13 14" key="1">
    <citation type="journal article" date="2018" name="Int. J. Syst. Evol. Microbiol.">
        <title>Mesosutterella multiformis gen. nov., sp. nov., a member of the family Sutterellaceae and Sutterella megalosphaeroides sp. nov., isolated from human faeces.</title>
        <authorList>
            <person name="Sakamoto M."/>
            <person name="Ikeyama N."/>
            <person name="Kunihiro T."/>
            <person name="Iino T."/>
            <person name="Yuki M."/>
            <person name="Ohkuma M."/>
        </authorList>
    </citation>
    <scope>NUCLEOTIDE SEQUENCE [LARGE SCALE GENOMIC DNA]</scope>
    <source>
        <strain evidence="13 14">4NBBH2</strain>
    </source>
</reference>
<feature type="binding site" evidence="9">
    <location>
        <position position="14"/>
    </location>
    <ligand>
        <name>NADPH</name>
        <dbReference type="ChEBI" id="CHEBI:57783"/>
    </ligand>
</feature>
<dbReference type="FunFam" id="3.40.50.720:FF:000045">
    <property type="entry name" value="1-deoxy-D-xylulose 5-phosphate reductoisomerase"/>
    <property type="match status" value="1"/>
</dbReference>
<evidence type="ECO:0000256" key="5">
    <source>
        <dbReference type="ARBA" id="ARBA00023002"/>
    </source>
</evidence>
<feature type="binding site" evidence="9">
    <location>
        <position position="11"/>
    </location>
    <ligand>
        <name>NADPH</name>
        <dbReference type="ChEBI" id="CHEBI:57783"/>
    </ligand>
</feature>
<feature type="binding site" evidence="9">
    <location>
        <position position="200"/>
    </location>
    <ligand>
        <name>1-deoxy-D-xylulose 5-phosphate</name>
        <dbReference type="ChEBI" id="CHEBI:57792"/>
    </ligand>
</feature>
<evidence type="ECO:0000256" key="3">
    <source>
        <dbReference type="ARBA" id="ARBA00022723"/>
    </source>
</evidence>
<dbReference type="InterPro" id="IPR013512">
    <property type="entry name" value="DXP_reductoisomerase_N"/>
</dbReference>